<keyword evidence="4 5" id="KW-0472">Membrane</keyword>
<evidence type="ECO:0000313" key="8">
    <source>
        <dbReference type="WBParaSite" id="nRc.2.0.1.t05193-RA"/>
    </source>
</evidence>
<dbReference type="WBParaSite" id="nRc.2.0.1.t05193-RA">
    <property type="protein sequence ID" value="nRc.2.0.1.t05193-RA"/>
    <property type="gene ID" value="nRc.2.0.1.g05193"/>
</dbReference>
<feature type="domain" description="G-protein coupled receptors family 1 profile" evidence="6">
    <location>
        <begin position="1"/>
        <end position="156"/>
    </location>
</feature>
<keyword evidence="3 5" id="KW-1133">Transmembrane helix</keyword>
<evidence type="ECO:0000256" key="5">
    <source>
        <dbReference type="SAM" id="Phobius"/>
    </source>
</evidence>
<keyword evidence="2 5" id="KW-0812">Transmembrane</keyword>
<accession>A0A915HTF2</accession>
<reference evidence="8" key="1">
    <citation type="submission" date="2022-11" db="UniProtKB">
        <authorList>
            <consortium name="WormBaseParasite"/>
        </authorList>
    </citation>
    <scope>IDENTIFICATION</scope>
</reference>
<evidence type="ECO:0000256" key="4">
    <source>
        <dbReference type="ARBA" id="ARBA00023136"/>
    </source>
</evidence>
<dbReference type="AlphaFoldDB" id="A0A915HTF2"/>
<sequence>MTKFFEVETDVNEECMDRFGAYALKRTTLQQDELYSTVYSLWMTQFVMVFAPFLALTIFNTIIAFTIRKTFKRLSWVQKGKKRDELKDKSREANYVLVVIVLIFLICNSWGFVLAVMERMMGDEYLYRNMTDFYVFSREAINFLTIINSSINFIHTSVTNLCYQFRFMRSIALWSSS</sequence>
<dbReference type="PANTHER" id="PTHR46709">
    <property type="entry name" value="PROTEIN CBG23488-RELATED"/>
    <property type="match status" value="1"/>
</dbReference>
<proteinExistence type="predicted"/>
<dbReference type="PROSITE" id="PS50262">
    <property type="entry name" value="G_PROTEIN_RECEP_F1_2"/>
    <property type="match status" value="1"/>
</dbReference>
<evidence type="ECO:0000256" key="3">
    <source>
        <dbReference type="ARBA" id="ARBA00022989"/>
    </source>
</evidence>
<comment type="subcellular location">
    <subcellularLocation>
        <location evidence="1">Membrane</location>
    </subcellularLocation>
</comment>
<feature type="transmembrane region" description="Helical" evidence="5">
    <location>
        <begin position="95"/>
        <end position="117"/>
    </location>
</feature>
<dbReference type="Gene3D" id="1.20.1070.10">
    <property type="entry name" value="Rhodopsin 7-helix transmembrane proteins"/>
    <property type="match status" value="1"/>
</dbReference>
<protein>
    <submittedName>
        <fullName evidence="8">G-protein coupled receptors family 1 profile domain-containing protein</fullName>
    </submittedName>
</protein>
<evidence type="ECO:0000256" key="1">
    <source>
        <dbReference type="ARBA" id="ARBA00004370"/>
    </source>
</evidence>
<keyword evidence="7" id="KW-1185">Reference proteome</keyword>
<organism evidence="7 8">
    <name type="scientific">Romanomermis culicivorax</name>
    <name type="common">Nematode worm</name>
    <dbReference type="NCBI Taxonomy" id="13658"/>
    <lineage>
        <taxon>Eukaryota</taxon>
        <taxon>Metazoa</taxon>
        <taxon>Ecdysozoa</taxon>
        <taxon>Nematoda</taxon>
        <taxon>Enoplea</taxon>
        <taxon>Dorylaimia</taxon>
        <taxon>Mermithida</taxon>
        <taxon>Mermithoidea</taxon>
        <taxon>Mermithidae</taxon>
        <taxon>Romanomermis</taxon>
    </lineage>
</organism>
<evidence type="ECO:0000256" key="2">
    <source>
        <dbReference type="ARBA" id="ARBA00022692"/>
    </source>
</evidence>
<dbReference type="InterPro" id="IPR017452">
    <property type="entry name" value="GPCR_Rhodpsn_7TM"/>
</dbReference>
<evidence type="ECO:0000259" key="6">
    <source>
        <dbReference type="PROSITE" id="PS50262"/>
    </source>
</evidence>
<dbReference type="GO" id="GO:0016020">
    <property type="term" value="C:membrane"/>
    <property type="evidence" value="ECO:0007669"/>
    <property type="project" value="UniProtKB-SubCell"/>
</dbReference>
<feature type="transmembrane region" description="Helical" evidence="5">
    <location>
        <begin position="42"/>
        <end position="67"/>
    </location>
</feature>
<name>A0A915HTF2_ROMCU</name>
<dbReference type="Proteomes" id="UP000887565">
    <property type="component" value="Unplaced"/>
</dbReference>
<evidence type="ECO:0000313" key="7">
    <source>
        <dbReference type="Proteomes" id="UP000887565"/>
    </source>
</evidence>
<feature type="transmembrane region" description="Helical" evidence="5">
    <location>
        <begin position="140"/>
        <end position="163"/>
    </location>
</feature>
<dbReference type="SUPFAM" id="SSF81321">
    <property type="entry name" value="Family A G protein-coupled receptor-like"/>
    <property type="match status" value="1"/>
</dbReference>